<comment type="caution">
    <text evidence="3">The sequence shown here is derived from an EMBL/GenBank/DDBJ whole genome shotgun (WGS) entry which is preliminary data.</text>
</comment>
<evidence type="ECO:0000313" key="3">
    <source>
        <dbReference type="EMBL" id="SIQ45741.1"/>
    </source>
</evidence>
<dbReference type="PANTHER" id="PTHR37302">
    <property type="entry name" value="SLR1116 PROTEIN"/>
    <property type="match status" value="1"/>
</dbReference>
<dbReference type="EMBL" id="FTNK01000002">
    <property type="protein sequence ID" value="SIQ45741.1"/>
    <property type="molecule type" value="Genomic_DNA"/>
</dbReference>
<evidence type="ECO:0000256" key="1">
    <source>
        <dbReference type="ARBA" id="ARBA00008635"/>
    </source>
</evidence>
<dbReference type="SUPFAM" id="SSF109854">
    <property type="entry name" value="DinB/YfiT-like putative metalloenzymes"/>
    <property type="match status" value="1"/>
</dbReference>
<dbReference type="Gene3D" id="1.20.120.450">
    <property type="entry name" value="dinb family like domain"/>
    <property type="match status" value="1"/>
</dbReference>
<name>A0ABY1JMF0_9BACL</name>
<evidence type="ECO:0000256" key="2">
    <source>
        <dbReference type="ARBA" id="ARBA00022723"/>
    </source>
</evidence>
<dbReference type="PANTHER" id="PTHR37302:SF3">
    <property type="entry name" value="DAMAGE-INDUCIBLE PROTEIN DINB"/>
    <property type="match status" value="1"/>
</dbReference>
<dbReference type="InterPro" id="IPR007837">
    <property type="entry name" value="DinB"/>
</dbReference>
<keyword evidence="2" id="KW-0479">Metal-binding</keyword>
<reference evidence="3 4" key="1">
    <citation type="submission" date="2017-01" db="EMBL/GenBank/DDBJ databases">
        <authorList>
            <person name="Varghese N."/>
            <person name="Submissions S."/>
        </authorList>
    </citation>
    <scope>NUCLEOTIDE SEQUENCE [LARGE SCALE GENOMIC DNA]</scope>
    <source>
        <strain evidence="3 4">ATCC 23464</strain>
    </source>
</reference>
<protein>
    <submittedName>
        <fullName evidence="3">Uncharacterized damage-inducible protein DinB (Forms a four-helix bundle)</fullName>
    </submittedName>
</protein>
<dbReference type="InterPro" id="IPR034660">
    <property type="entry name" value="DinB/YfiT-like"/>
</dbReference>
<sequence length="159" mass="19120">MFSIESLFKYNWQIRDEWFEILEPIAEIELLRERNAGIGSIMKTLFHIIDVEYSWIRAIKNEPDVTFDCEEYKDIKSMRTLSDKLRIENKELLTNWSMDMEYERVTPEWDDEIYFKGEILRHIIVHEIHHIGQLSIWSKKIGIPVISTSFIGKKLLERN</sequence>
<evidence type="ECO:0000313" key="4">
    <source>
        <dbReference type="Proteomes" id="UP000186666"/>
    </source>
</evidence>
<organism evidence="3 4">
    <name type="scientific">Paenibacillus macquariensis</name>
    <dbReference type="NCBI Taxonomy" id="948756"/>
    <lineage>
        <taxon>Bacteria</taxon>
        <taxon>Bacillati</taxon>
        <taxon>Bacillota</taxon>
        <taxon>Bacilli</taxon>
        <taxon>Bacillales</taxon>
        <taxon>Paenibacillaceae</taxon>
        <taxon>Paenibacillus</taxon>
    </lineage>
</organism>
<gene>
    <name evidence="3" type="ORF">SAMN05421578_10277</name>
</gene>
<keyword evidence="4" id="KW-1185">Reference proteome</keyword>
<proteinExistence type="inferred from homology"/>
<comment type="similarity">
    <text evidence="1">Belongs to the DinB family.</text>
</comment>
<accession>A0ABY1JMF0</accession>
<dbReference type="Proteomes" id="UP000186666">
    <property type="component" value="Unassembled WGS sequence"/>
</dbReference>
<dbReference type="Pfam" id="PF05163">
    <property type="entry name" value="DinB"/>
    <property type="match status" value="1"/>
</dbReference>
<dbReference type="RefSeq" id="WP_244555883.1">
    <property type="nucleotide sequence ID" value="NZ_FTNK01000002.1"/>
</dbReference>